<keyword evidence="1" id="KW-1133">Transmembrane helix</keyword>
<keyword evidence="3" id="KW-0808">Transferase</keyword>
<dbReference type="Pfam" id="PF01757">
    <property type="entry name" value="Acyl_transf_3"/>
    <property type="match status" value="1"/>
</dbReference>
<feature type="transmembrane region" description="Helical" evidence="1">
    <location>
        <begin position="148"/>
        <end position="167"/>
    </location>
</feature>
<name>A0AAP3EUP7_RIEAN</name>
<dbReference type="EMBL" id="JAOZYT010000014">
    <property type="protein sequence ID" value="MCW0523390.1"/>
    <property type="molecule type" value="Genomic_DNA"/>
</dbReference>
<gene>
    <name evidence="3" type="ORF">OKE68_03520</name>
</gene>
<keyword evidence="3" id="KW-0012">Acyltransferase</keyword>
<reference evidence="3" key="1">
    <citation type="submission" date="2022-10" db="EMBL/GenBank/DDBJ databases">
        <title>Sifting through the core-genome to identify putative cross-protective antigens against Riemerella anatipestifer.</title>
        <authorList>
            <person name="Zheng X."/>
            <person name="Zhang W."/>
        </authorList>
    </citation>
    <scope>NUCLEOTIDE SEQUENCE</scope>
    <source>
        <strain evidence="3">ZWRA178</strain>
    </source>
</reference>
<feature type="transmembrane region" description="Helical" evidence="1">
    <location>
        <begin position="38"/>
        <end position="60"/>
    </location>
</feature>
<dbReference type="GO" id="GO:0016747">
    <property type="term" value="F:acyltransferase activity, transferring groups other than amino-acyl groups"/>
    <property type="evidence" value="ECO:0007669"/>
    <property type="project" value="InterPro"/>
</dbReference>
<keyword evidence="1" id="KW-0472">Membrane</keyword>
<dbReference type="InterPro" id="IPR002656">
    <property type="entry name" value="Acyl_transf_3_dom"/>
</dbReference>
<feature type="transmembrane region" description="Helical" evidence="1">
    <location>
        <begin position="295"/>
        <end position="312"/>
    </location>
</feature>
<feature type="transmembrane region" description="Helical" evidence="1">
    <location>
        <begin position="225"/>
        <end position="242"/>
    </location>
</feature>
<evidence type="ECO:0000256" key="1">
    <source>
        <dbReference type="SAM" id="Phobius"/>
    </source>
</evidence>
<accession>A0AAP3EUP7</accession>
<feature type="transmembrane region" description="Helical" evidence="1">
    <location>
        <begin position="318"/>
        <end position="339"/>
    </location>
</feature>
<feature type="domain" description="Acyltransferase 3" evidence="2">
    <location>
        <begin position="5"/>
        <end position="334"/>
    </location>
</feature>
<evidence type="ECO:0000313" key="4">
    <source>
        <dbReference type="Proteomes" id="UP001207440"/>
    </source>
</evidence>
<keyword evidence="1" id="KW-0812">Transmembrane</keyword>
<feature type="transmembrane region" description="Helical" evidence="1">
    <location>
        <begin position="174"/>
        <end position="191"/>
    </location>
</feature>
<protein>
    <submittedName>
        <fullName evidence="3">Acyltransferase</fullName>
    </submittedName>
</protein>
<feature type="transmembrane region" description="Helical" evidence="1">
    <location>
        <begin position="72"/>
        <end position="96"/>
    </location>
</feature>
<organism evidence="3 4">
    <name type="scientific">Riemerella anatipestifer</name>
    <name type="common">Moraxella anatipestifer</name>
    <dbReference type="NCBI Taxonomy" id="34085"/>
    <lineage>
        <taxon>Bacteria</taxon>
        <taxon>Pseudomonadati</taxon>
        <taxon>Bacteroidota</taxon>
        <taxon>Flavobacteriia</taxon>
        <taxon>Flavobacteriales</taxon>
        <taxon>Weeksellaceae</taxon>
        <taxon>Riemerella</taxon>
    </lineage>
</organism>
<dbReference type="Proteomes" id="UP001207440">
    <property type="component" value="Unassembled WGS sequence"/>
</dbReference>
<evidence type="ECO:0000259" key="2">
    <source>
        <dbReference type="Pfam" id="PF01757"/>
    </source>
</evidence>
<sequence>MKRDLYIDFAKGLATLSIIFIHTTFWSGQYYIPTELRVLSLLFDVPIFFALSGLTSGGNVEKTLYRLLKLQVTYMIFVTLLFFVDYFFKVFGLYFFGLESLKNFYATFGSKFVPQSIAYFPQWENLGNWYLHQYSTCDTFPVVMGSFWYLKVYYILTVLGVLILRFFQQHINWFIALCFGLTLLFNIFPHYYPTGQVGYVSFYLGVFLVAYKMRGKRIKNSHIPLLYGALALVLVWLFWFYGTDIFYKINKQKFPPRIPYIVWSFLSLITVFVLYNRLKITKDNFINYIGKNAIFYYFAQGISSSLVYFMVVPLQDNIHWGVLILMVYLVNVISAIFIAELLKKIDALGWNTLTWLRRKTASAG</sequence>
<feature type="transmembrane region" description="Helical" evidence="1">
    <location>
        <begin position="12"/>
        <end position="32"/>
    </location>
</feature>
<dbReference type="RefSeq" id="WP_064970132.1">
    <property type="nucleotide sequence ID" value="NZ_CP029760.1"/>
</dbReference>
<evidence type="ECO:0000313" key="3">
    <source>
        <dbReference type="EMBL" id="MCW0523390.1"/>
    </source>
</evidence>
<proteinExistence type="predicted"/>
<comment type="caution">
    <text evidence="3">The sequence shown here is derived from an EMBL/GenBank/DDBJ whole genome shotgun (WGS) entry which is preliminary data.</text>
</comment>
<feature type="transmembrane region" description="Helical" evidence="1">
    <location>
        <begin position="257"/>
        <end position="275"/>
    </location>
</feature>
<dbReference type="AlphaFoldDB" id="A0AAP3EUP7"/>
<feature type="transmembrane region" description="Helical" evidence="1">
    <location>
        <begin position="197"/>
        <end position="213"/>
    </location>
</feature>